<gene>
    <name evidence="8" type="ORF">EOE67_19070</name>
</gene>
<dbReference type="PANTHER" id="PTHR42770">
    <property type="entry name" value="AMINO ACID TRANSPORTER-RELATED"/>
    <property type="match status" value="1"/>
</dbReference>
<feature type="transmembrane region" description="Helical" evidence="7">
    <location>
        <begin position="294"/>
        <end position="318"/>
    </location>
</feature>
<dbReference type="PIRSF" id="PIRSF006060">
    <property type="entry name" value="AA_transporter"/>
    <property type="match status" value="1"/>
</dbReference>
<feature type="transmembrane region" description="Helical" evidence="7">
    <location>
        <begin position="339"/>
        <end position="357"/>
    </location>
</feature>
<protein>
    <submittedName>
        <fullName evidence="8">Amino acid permease</fullName>
    </submittedName>
</protein>
<dbReference type="Pfam" id="PF13520">
    <property type="entry name" value="AA_permease_2"/>
    <property type="match status" value="1"/>
</dbReference>
<name>A0A437QC40_9GAMM</name>
<sequence>MQTPDSASSTANTSNNPAETEPLVRSLGLWGMWLLVVNGLVGAGIFGLAGGAARLAGDYSLWVFLGCALLMLPILLCFAELASYFNGTGGPVRYVGTAFGRAAGFQAGWLYYLARVVSVAANSALLVDSIGYFWPAARDQLWRTFILAAVCAGFSCLNVTGALQSIRTLGWLTLAKFGVLLLLIGAGVWHFWQVQPLNVPAIFIHDPQLQLDLGAATLLLVYAFVGFESAVVPAGEAKNPQRDIPKALLLGLGMVTVLYMLVQWVCMVTVPAIASSTTPLLDVAAVLGGPVGAAMLMFGVICSVGANLLGAMFSTPRVSYALAREGSLPAWFGRVHPKFLTPANAIVFFGALAFLLAAFGSFIYLASATVLIRALLYGLCCGAIPKLRPRLQSSSSFILPGAYLIPGLGLLACGWLVWQVKLDAVLLTAALLLVGAIFYIATRWRPA</sequence>
<dbReference type="GO" id="GO:0005886">
    <property type="term" value="C:plasma membrane"/>
    <property type="evidence" value="ECO:0007669"/>
    <property type="project" value="UniProtKB-SubCell"/>
</dbReference>
<feature type="transmembrane region" description="Helical" evidence="7">
    <location>
        <begin position="30"/>
        <end position="49"/>
    </location>
</feature>
<dbReference type="InterPro" id="IPR002293">
    <property type="entry name" value="AA/rel_permease1"/>
</dbReference>
<comment type="caution">
    <text evidence="8">The sequence shown here is derived from an EMBL/GenBank/DDBJ whole genome shotgun (WGS) entry which is preliminary data.</text>
</comment>
<dbReference type="OrthoDB" id="9771067at2"/>
<keyword evidence="3 7" id="KW-0812">Transmembrane</keyword>
<keyword evidence="5 7" id="KW-0472">Membrane</keyword>
<dbReference type="RefSeq" id="WP_127700969.1">
    <property type="nucleotide sequence ID" value="NZ_SACS01000031.1"/>
</dbReference>
<accession>A0A437QC40</accession>
<dbReference type="PANTHER" id="PTHR42770:SF7">
    <property type="entry name" value="MEMBRANE PROTEIN"/>
    <property type="match status" value="1"/>
</dbReference>
<feature type="region of interest" description="Disordered" evidence="6">
    <location>
        <begin position="1"/>
        <end position="20"/>
    </location>
</feature>
<dbReference type="Gene3D" id="1.20.1740.10">
    <property type="entry name" value="Amino acid/polyamine transporter I"/>
    <property type="match status" value="1"/>
</dbReference>
<feature type="transmembrane region" description="Helical" evidence="7">
    <location>
        <begin position="247"/>
        <end position="274"/>
    </location>
</feature>
<evidence type="ECO:0000313" key="8">
    <source>
        <dbReference type="EMBL" id="RVU32015.1"/>
    </source>
</evidence>
<organism evidence="8 9">
    <name type="scientific">Rheinheimera riviphila</name>
    <dbReference type="NCBI Taxonomy" id="1834037"/>
    <lineage>
        <taxon>Bacteria</taxon>
        <taxon>Pseudomonadati</taxon>
        <taxon>Pseudomonadota</taxon>
        <taxon>Gammaproteobacteria</taxon>
        <taxon>Chromatiales</taxon>
        <taxon>Chromatiaceae</taxon>
        <taxon>Rheinheimera</taxon>
    </lineage>
</organism>
<keyword evidence="4 7" id="KW-1133">Transmembrane helix</keyword>
<comment type="subcellular location">
    <subcellularLocation>
        <location evidence="1">Cell membrane</location>
        <topology evidence="1">Multi-pass membrane protein</topology>
    </subcellularLocation>
</comment>
<evidence type="ECO:0000313" key="9">
    <source>
        <dbReference type="Proteomes" id="UP000283077"/>
    </source>
</evidence>
<evidence type="ECO:0000256" key="6">
    <source>
        <dbReference type="SAM" id="MobiDB-lite"/>
    </source>
</evidence>
<keyword evidence="2" id="KW-1003">Cell membrane</keyword>
<dbReference type="AlphaFoldDB" id="A0A437QC40"/>
<feature type="transmembrane region" description="Helical" evidence="7">
    <location>
        <begin position="171"/>
        <end position="193"/>
    </location>
</feature>
<dbReference type="EMBL" id="SACS01000031">
    <property type="protein sequence ID" value="RVU32015.1"/>
    <property type="molecule type" value="Genomic_DNA"/>
</dbReference>
<dbReference type="Proteomes" id="UP000283077">
    <property type="component" value="Unassembled WGS sequence"/>
</dbReference>
<evidence type="ECO:0000256" key="3">
    <source>
        <dbReference type="ARBA" id="ARBA00022692"/>
    </source>
</evidence>
<evidence type="ECO:0000256" key="1">
    <source>
        <dbReference type="ARBA" id="ARBA00004651"/>
    </source>
</evidence>
<feature type="transmembrane region" description="Helical" evidence="7">
    <location>
        <begin position="397"/>
        <end position="418"/>
    </location>
</feature>
<dbReference type="GO" id="GO:0022857">
    <property type="term" value="F:transmembrane transporter activity"/>
    <property type="evidence" value="ECO:0007669"/>
    <property type="project" value="InterPro"/>
</dbReference>
<evidence type="ECO:0000256" key="4">
    <source>
        <dbReference type="ARBA" id="ARBA00022989"/>
    </source>
</evidence>
<feature type="transmembrane region" description="Helical" evidence="7">
    <location>
        <begin position="61"/>
        <end position="85"/>
    </location>
</feature>
<feature type="transmembrane region" description="Helical" evidence="7">
    <location>
        <begin position="424"/>
        <end position="442"/>
    </location>
</feature>
<evidence type="ECO:0000256" key="5">
    <source>
        <dbReference type="ARBA" id="ARBA00023136"/>
    </source>
</evidence>
<feature type="transmembrane region" description="Helical" evidence="7">
    <location>
        <begin position="213"/>
        <end position="235"/>
    </location>
</feature>
<proteinExistence type="predicted"/>
<feature type="transmembrane region" description="Helical" evidence="7">
    <location>
        <begin position="141"/>
        <end position="159"/>
    </location>
</feature>
<keyword evidence="9" id="KW-1185">Reference proteome</keyword>
<evidence type="ECO:0000256" key="7">
    <source>
        <dbReference type="SAM" id="Phobius"/>
    </source>
</evidence>
<reference evidence="8 9" key="1">
    <citation type="submission" date="2019-01" db="EMBL/GenBank/DDBJ databases">
        <authorList>
            <person name="Chen W.-M."/>
        </authorList>
    </citation>
    <scope>NUCLEOTIDE SEQUENCE [LARGE SCALE GENOMIC DNA]</scope>
    <source>
        <strain evidence="8 9">KYPC3</strain>
    </source>
</reference>
<dbReference type="InterPro" id="IPR050367">
    <property type="entry name" value="APC_superfamily"/>
</dbReference>
<evidence type="ECO:0000256" key="2">
    <source>
        <dbReference type="ARBA" id="ARBA00022475"/>
    </source>
</evidence>